<dbReference type="InterPro" id="IPR008909">
    <property type="entry name" value="DALR_anticod-bd"/>
</dbReference>
<comment type="subcellular location">
    <subcellularLocation>
        <location evidence="1 10">Cytoplasm</location>
    </subcellularLocation>
</comment>
<keyword evidence="6 10" id="KW-0067">ATP-binding</keyword>
<evidence type="ECO:0000256" key="7">
    <source>
        <dbReference type="ARBA" id="ARBA00022917"/>
    </source>
</evidence>
<comment type="subunit">
    <text evidence="10">Tetramer of two alpha and two beta subunits.</text>
</comment>
<dbReference type="Proteomes" id="UP001180087">
    <property type="component" value="Chromosome"/>
</dbReference>
<sequence>MGKDVLFEIGLEELPARFINDAEKQLGDKTAAWLKEERISYEGLETYQTPRRLAVLIRNAADQQETIEEEAKGPAAKIAKDEEGNWSKAALGFARGQGKSPEDFYEKEVKGVSYLHVRKTIEGKPVQEVLPGFADIITSIQFGKNMRWGNQTMRYARPIRWLVALYGEAVIPFEIAGVTTGKKTYGHRFLGSEFEIGNSAEYAALLEKQFVIPTFEKRKNIIVNQIHELEKENGYNVPIDEELLEEVVNLVEYPTAFAGSFDSGFLDLPDEVLITSMKEHQRYFPVKDIAGKLLPIFIAVRNGTAEFIETVCKGNEKVLRARLSDADFFFEEDKKGSISENMDKLKTVVFQEKLGTYYEKAERVSALAVKIAHLIGCNEEDSKTVQRAGLICKFDLVTNMVGEFTELQGIMGEKYARHFGESEAVAVAIREHYMPVQASGDLPETLPGSVVAIADKLDTVAGTIAAGLIPSGSQDPYGLRRQAAGIMRIIDEKQWAIPVEQLLDAVLEQLEAADLIGDNAEETRANVKQFFNQRAAFLLKEAGIEYDIVEAVTAGGIGIFSYAREKATVLAEKRHEQAFKSIEEALVRVLNLSKEAIDGEVDSSKFKTDSERALHEQVTTAKKNYITADKERNAADALDSLAALAPYIADFFDNNMVMADDPAIKQNRLLLLGQIASMVRQYADLAAIEWKQQF</sequence>
<keyword evidence="13" id="KW-1185">Reference proteome</keyword>
<accession>A0ABY9KRZ3</accession>
<protein>
    <recommendedName>
        <fullName evidence="10">Glycine--tRNA ligase beta subunit</fullName>
        <ecNumber evidence="10">6.1.1.14</ecNumber>
    </recommendedName>
    <alternativeName>
        <fullName evidence="10">Glycyl-tRNA synthetase beta subunit</fullName>
        <shortName evidence="10">GlyRS</shortName>
    </alternativeName>
</protein>
<evidence type="ECO:0000256" key="3">
    <source>
        <dbReference type="ARBA" id="ARBA00022490"/>
    </source>
</evidence>
<name>A0ABY9KRZ3_9BACI</name>
<dbReference type="GO" id="GO:0004820">
    <property type="term" value="F:glycine-tRNA ligase activity"/>
    <property type="evidence" value="ECO:0007669"/>
    <property type="project" value="UniProtKB-EC"/>
</dbReference>
<comment type="similarity">
    <text evidence="2 10">Belongs to the class-II aminoacyl-tRNA synthetase family.</text>
</comment>
<dbReference type="PANTHER" id="PTHR30075:SF2">
    <property type="entry name" value="GLYCINE--TRNA LIGASE, CHLOROPLASTIC_MITOCHONDRIAL 2"/>
    <property type="match status" value="1"/>
</dbReference>
<evidence type="ECO:0000313" key="12">
    <source>
        <dbReference type="EMBL" id="WLV23588.1"/>
    </source>
</evidence>
<dbReference type="HAMAP" id="MF_00255">
    <property type="entry name" value="Gly_tRNA_synth_beta"/>
    <property type="match status" value="1"/>
</dbReference>
<dbReference type="PRINTS" id="PR01045">
    <property type="entry name" value="TRNASYNTHGB"/>
</dbReference>
<dbReference type="Pfam" id="PF05746">
    <property type="entry name" value="DALR_1"/>
    <property type="match status" value="1"/>
</dbReference>
<evidence type="ECO:0000256" key="1">
    <source>
        <dbReference type="ARBA" id="ARBA00004496"/>
    </source>
</evidence>
<dbReference type="Pfam" id="PF02092">
    <property type="entry name" value="tRNA_synt_2f"/>
    <property type="match status" value="1"/>
</dbReference>
<dbReference type="NCBIfam" id="TIGR00211">
    <property type="entry name" value="glyS"/>
    <property type="match status" value="1"/>
</dbReference>
<dbReference type="InterPro" id="IPR006194">
    <property type="entry name" value="Gly-tRNA-synth_heterodimer"/>
</dbReference>
<evidence type="ECO:0000256" key="4">
    <source>
        <dbReference type="ARBA" id="ARBA00022598"/>
    </source>
</evidence>
<dbReference type="RefSeq" id="WP_348025743.1">
    <property type="nucleotide sequence ID" value="NZ_CP129113.1"/>
</dbReference>
<evidence type="ECO:0000256" key="2">
    <source>
        <dbReference type="ARBA" id="ARBA00008226"/>
    </source>
</evidence>
<proteinExistence type="inferred from homology"/>
<evidence type="ECO:0000256" key="6">
    <source>
        <dbReference type="ARBA" id="ARBA00022840"/>
    </source>
</evidence>
<gene>
    <name evidence="10 12" type="primary">glyS</name>
    <name evidence="12" type="ORF">QR721_07980</name>
</gene>
<evidence type="ECO:0000256" key="8">
    <source>
        <dbReference type="ARBA" id="ARBA00023146"/>
    </source>
</evidence>
<dbReference type="PROSITE" id="PS50861">
    <property type="entry name" value="AA_TRNA_LIGASE_II_GLYAB"/>
    <property type="match status" value="1"/>
</dbReference>
<evidence type="ECO:0000313" key="13">
    <source>
        <dbReference type="Proteomes" id="UP001180087"/>
    </source>
</evidence>
<keyword evidence="5 10" id="KW-0547">Nucleotide-binding</keyword>
<evidence type="ECO:0000256" key="10">
    <source>
        <dbReference type="HAMAP-Rule" id="MF_00255"/>
    </source>
</evidence>
<keyword evidence="4 10" id="KW-0436">Ligase</keyword>
<comment type="catalytic activity">
    <reaction evidence="9 10">
        <text>tRNA(Gly) + glycine + ATP = glycyl-tRNA(Gly) + AMP + diphosphate</text>
        <dbReference type="Rhea" id="RHEA:16013"/>
        <dbReference type="Rhea" id="RHEA-COMP:9664"/>
        <dbReference type="Rhea" id="RHEA-COMP:9683"/>
        <dbReference type="ChEBI" id="CHEBI:30616"/>
        <dbReference type="ChEBI" id="CHEBI:33019"/>
        <dbReference type="ChEBI" id="CHEBI:57305"/>
        <dbReference type="ChEBI" id="CHEBI:78442"/>
        <dbReference type="ChEBI" id="CHEBI:78522"/>
        <dbReference type="ChEBI" id="CHEBI:456215"/>
        <dbReference type="EC" id="6.1.1.14"/>
    </reaction>
</comment>
<feature type="domain" description="DALR anticodon binding" evidence="11">
    <location>
        <begin position="586"/>
        <end position="687"/>
    </location>
</feature>
<organism evidence="12 13">
    <name type="scientific">Aciduricibacillus chroicocephali</name>
    <dbReference type="NCBI Taxonomy" id="3054939"/>
    <lineage>
        <taxon>Bacteria</taxon>
        <taxon>Bacillati</taxon>
        <taxon>Bacillota</taxon>
        <taxon>Bacilli</taxon>
        <taxon>Bacillales</taxon>
        <taxon>Bacillaceae</taxon>
        <taxon>Aciduricibacillus</taxon>
    </lineage>
</organism>
<keyword evidence="3 10" id="KW-0963">Cytoplasm</keyword>
<evidence type="ECO:0000256" key="5">
    <source>
        <dbReference type="ARBA" id="ARBA00022741"/>
    </source>
</evidence>
<keyword evidence="7 10" id="KW-0648">Protein biosynthesis</keyword>
<reference evidence="12" key="1">
    <citation type="submission" date="2023-06" db="EMBL/GenBank/DDBJ databases">
        <title>A Treasure from Seagulls: Isolation and Description of Aciduricobacillus qingdaonensis gen. nov., sp. nov., a Rare Obligately Uric Acid-utilizing Member in the Family Bacillaceae.</title>
        <authorList>
            <person name="Liu W."/>
            <person name="Wang B."/>
        </authorList>
    </citation>
    <scope>NUCLEOTIDE SEQUENCE</scope>
    <source>
        <strain evidence="12">44XB</strain>
    </source>
</reference>
<evidence type="ECO:0000256" key="9">
    <source>
        <dbReference type="ARBA" id="ARBA00047937"/>
    </source>
</evidence>
<evidence type="ECO:0000259" key="11">
    <source>
        <dbReference type="Pfam" id="PF05746"/>
    </source>
</evidence>
<dbReference type="PANTHER" id="PTHR30075">
    <property type="entry name" value="GLYCYL-TRNA SYNTHETASE"/>
    <property type="match status" value="1"/>
</dbReference>
<dbReference type="InterPro" id="IPR015944">
    <property type="entry name" value="Gly-tRNA-synth_bsu"/>
</dbReference>
<dbReference type="EC" id="6.1.1.14" evidence="10"/>
<dbReference type="EMBL" id="CP129113">
    <property type="protein sequence ID" value="WLV23588.1"/>
    <property type="molecule type" value="Genomic_DNA"/>
</dbReference>
<keyword evidence="8 10" id="KW-0030">Aminoacyl-tRNA synthetase</keyword>
<dbReference type="SUPFAM" id="SSF109604">
    <property type="entry name" value="HD-domain/PDEase-like"/>
    <property type="match status" value="1"/>
</dbReference>